<dbReference type="SUPFAM" id="SSF51215">
    <property type="entry name" value="Regulatory protein AraC"/>
    <property type="match status" value="1"/>
</dbReference>
<reference evidence="6" key="2">
    <citation type="submission" date="2023-02" db="EMBL/GenBank/DDBJ databases">
        <authorList>
            <person name="Whidbey C."/>
        </authorList>
    </citation>
    <scope>NUCLEOTIDE SEQUENCE</scope>
    <source>
        <strain evidence="6">VSI11</strain>
    </source>
</reference>
<accession>A0AAN1IFQ1</accession>
<dbReference type="RefSeq" id="WP_191137451.1">
    <property type="nucleotide sequence ID" value="NZ_CAKMBB010000002.1"/>
</dbReference>
<dbReference type="AlphaFoldDB" id="A0AAN1IFQ1"/>
<gene>
    <name evidence="5" type="ORF">DRBB29_1643</name>
    <name evidence="6" type="ORF">PUW55_09360</name>
</gene>
<keyword evidence="1" id="KW-0805">Transcription regulation</keyword>
<evidence type="ECO:0000256" key="3">
    <source>
        <dbReference type="ARBA" id="ARBA00023163"/>
    </source>
</evidence>
<dbReference type="PANTHER" id="PTHR43280">
    <property type="entry name" value="ARAC-FAMILY TRANSCRIPTIONAL REGULATOR"/>
    <property type="match status" value="1"/>
</dbReference>
<dbReference type="EMBL" id="CP118083">
    <property type="protein sequence ID" value="WEB54388.1"/>
    <property type="molecule type" value="Genomic_DNA"/>
</dbReference>
<evidence type="ECO:0000256" key="1">
    <source>
        <dbReference type="ARBA" id="ARBA00023015"/>
    </source>
</evidence>
<evidence type="ECO:0000313" key="7">
    <source>
        <dbReference type="Proteomes" id="UP000232496"/>
    </source>
</evidence>
<dbReference type="Proteomes" id="UP000232496">
    <property type="component" value="Chromosome"/>
</dbReference>
<dbReference type="GO" id="GO:0003700">
    <property type="term" value="F:DNA-binding transcription factor activity"/>
    <property type="evidence" value="ECO:0007669"/>
    <property type="project" value="InterPro"/>
</dbReference>
<dbReference type="Pfam" id="PF12833">
    <property type="entry name" value="HTH_18"/>
    <property type="match status" value="1"/>
</dbReference>
<organism evidence="5 7">
    <name type="scientific">Bifidobacterium breve</name>
    <dbReference type="NCBI Taxonomy" id="1685"/>
    <lineage>
        <taxon>Bacteria</taxon>
        <taxon>Bacillati</taxon>
        <taxon>Actinomycetota</taxon>
        <taxon>Actinomycetes</taxon>
        <taxon>Bifidobacteriales</taxon>
        <taxon>Bifidobacteriaceae</taxon>
        <taxon>Bifidobacterium</taxon>
    </lineage>
</organism>
<dbReference type="InterPro" id="IPR018060">
    <property type="entry name" value="HTH_AraC"/>
</dbReference>
<proteinExistence type="predicted"/>
<evidence type="ECO:0000313" key="6">
    <source>
        <dbReference type="EMBL" id="WEB54388.1"/>
    </source>
</evidence>
<sequence>MEHIISFLPGRLPNEGRFCCEMTGITYPDRNYRVQRPKSGIYCLEYVISGSGNVLCGDERFSPTAGDVYLLPAGVRQNYQANPEDPFEKIWINMRGSLCDALYEQYDLSGAYLYPQRPLKSLFQSFLKLCEDNYANPRYVSVRGALIVHEIFAALSEPKKMDDDQTSDYASRAKKYIDLHAAEPLTVTQVAAHAGVSVSQLNRSFTKRYGIGPYRYYTDARMNMACSLLRNTGLQVQEVSRRLHFRDLHYFSAAFKEYAGVSPKRYRQQNAED</sequence>
<dbReference type="SMART" id="SM00342">
    <property type="entry name" value="HTH_ARAC"/>
    <property type="match status" value="1"/>
</dbReference>
<dbReference type="Proteomes" id="UP001219009">
    <property type="component" value="Chromosome"/>
</dbReference>
<dbReference type="InterPro" id="IPR009057">
    <property type="entry name" value="Homeodomain-like_sf"/>
</dbReference>
<keyword evidence="2" id="KW-0238">DNA-binding</keyword>
<evidence type="ECO:0000259" key="4">
    <source>
        <dbReference type="PROSITE" id="PS01124"/>
    </source>
</evidence>
<dbReference type="SUPFAM" id="SSF46689">
    <property type="entry name" value="Homeodomain-like"/>
    <property type="match status" value="2"/>
</dbReference>
<dbReference type="InterPro" id="IPR037923">
    <property type="entry name" value="HTH-like"/>
</dbReference>
<dbReference type="GO" id="GO:0043565">
    <property type="term" value="F:sequence-specific DNA binding"/>
    <property type="evidence" value="ECO:0007669"/>
    <property type="project" value="InterPro"/>
</dbReference>
<dbReference type="Pfam" id="PF02311">
    <property type="entry name" value="AraC_binding"/>
    <property type="match status" value="1"/>
</dbReference>
<evidence type="ECO:0000313" key="5">
    <source>
        <dbReference type="EMBL" id="AUE19179.1"/>
    </source>
</evidence>
<dbReference type="Gene3D" id="2.60.120.280">
    <property type="entry name" value="Regulatory protein AraC"/>
    <property type="match status" value="1"/>
</dbReference>
<dbReference type="EMBL" id="CP023198">
    <property type="protein sequence ID" value="AUE19179.1"/>
    <property type="molecule type" value="Genomic_DNA"/>
</dbReference>
<dbReference type="PANTHER" id="PTHR43280:SF31">
    <property type="entry name" value="TRANSCRIPTIONAL REGULATORY PROTEIN"/>
    <property type="match status" value="1"/>
</dbReference>
<name>A0AAN1IFQ1_BIFBR</name>
<keyword evidence="3" id="KW-0804">Transcription</keyword>
<feature type="domain" description="HTH araC/xylS-type" evidence="4">
    <location>
        <begin position="171"/>
        <end position="269"/>
    </location>
</feature>
<dbReference type="InterPro" id="IPR003313">
    <property type="entry name" value="AraC-bd"/>
</dbReference>
<dbReference type="Gene3D" id="1.10.10.60">
    <property type="entry name" value="Homeodomain-like"/>
    <property type="match status" value="2"/>
</dbReference>
<evidence type="ECO:0000256" key="2">
    <source>
        <dbReference type="ARBA" id="ARBA00023125"/>
    </source>
</evidence>
<protein>
    <submittedName>
        <fullName evidence="6">AraC family transcriptional regulator</fullName>
    </submittedName>
    <submittedName>
        <fullName evidence="5">Transcriptional regulator AraC family</fullName>
    </submittedName>
</protein>
<dbReference type="PROSITE" id="PS01124">
    <property type="entry name" value="HTH_ARAC_FAMILY_2"/>
    <property type="match status" value="1"/>
</dbReference>
<reference evidence="5 7" key="1">
    <citation type="submission" date="2017-09" db="EMBL/GenBank/DDBJ databases">
        <title>Comparative genomics and methylome analysis of the gut commensal Bifidobacterium breve.</title>
        <authorList>
            <person name="Bottacini F."/>
            <person name="Morrissey R."/>
            <person name="Roberts R.J."/>
            <person name="James K."/>
            <person name="van Breen J."/>
            <person name="Egan M."/>
            <person name="Lambert J."/>
            <person name="van Limpt K."/>
            <person name="Stanton C."/>
            <person name="Knol J."/>
            <person name="O' Connell Motherway M."/>
            <person name="van Sinderen D."/>
        </authorList>
    </citation>
    <scope>NUCLEOTIDE SEQUENCE [LARGE SCALE GENOMIC DNA]</scope>
    <source>
        <strain evidence="5 7">DRBB29</strain>
    </source>
</reference>